<reference evidence="5" key="2">
    <citation type="journal article" date="2021" name="PeerJ">
        <title>Extensive microbial diversity within the chicken gut microbiome revealed by metagenomics and culture.</title>
        <authorList>
            <person name="Gilroy R."/>
            <person name="Ravi A."/>
            <person name="Getino M."/>
            <person name="Pursley I."/>
            <person name="Horton D.L."/>
            <person name="Alikhan N.F."/>
            <person name="Baker D."/>
            <person name="Gharbi K."/>
            <person name="Hall N."/>
            <person name="Watson M."/>
            <person name="Adriaenssens E.M."/>
            <person name="Foster-Nyarko E."/>
            <person name="Jarju S."/>
            <person name="Secka A."/>
            <person name="Antonio M."/>
            <person name="Oren A."/>
            <person name="Chaudhuri R.R."/>
            <person name="La Ragione R."/>
            <person name="Hildebrand F."/>
            <person name="Pallen M.J."/>
        </authorList>
    </citation>
    <scope>NUCLEOTIDE SEQUENCE</scope>
    <source>
        <strain evidence="5">CHK191-8634</strain>
    </source>
</reference>
<evidence type="ECO:0000259" key="4">
    <source>
        <dbReference type="PROSITE" id="PS51379"/>
    </source>
</evidence>
<evidence type="ECO:0000256" key="2">
    <source>
        <dbReference type="ARBA" id="ARBA00023004"/>
    </source>
</evidence>
<dbReference type="Proteomes" id="UP000824073">
    <property type="component" value="Unassembled WGS sequence"/>
</dbReference>
<evidence type="ECO:0000256" key="1">
    <source>
        <dbReference type="ARBA" id="ARBA00022723"/>
    </source>
</evidence>
<dbReference type="Gene3D" id="3.30.70.20">
    <property type="match status" value="2"/>
</dbReference>
<dbReference type="SUPFAM" id="SSF53920">
    <property type="entry name" value="Fe-only hydrogenase"/>
    <property type="match status" value="1"/>
</dbReference>
<dbReference type="InterPro" id="IPR009016">
    <property type="entry name" value="Fe_hydrogenase"/>
</dbReference>
<dbReference type="InterPro" id="IPR004108">
    <property type="entry name" value="Fe_hydrogenase_lsu_C"/>
</dbReference>
<dbReference type="InterPro" id="IPR027631">
    <property type="entry name" value="Mono_FeFe_hydrog"/>
</dbReference>
<dbReference type="InterPro" id="IPR017896">
    <property type="entry name" value="4Fe4S_Fe-S-bd"/>
</dbReference>
<gene>
    <name evidence="5" type="ORF">IAB67_09040</name>
</gene>
<dbReference type="Pfam" id="PF12838">
    <property type="entry name" value="Fer4_7"/>
    <property type="match status" value="1"/>
</dbReference>
<feature type="domain" description="4Fe-4S ferredoxin-type" evidence="4">
    <location>
        <begin position="166"/>
        <end position="195"/>
    </location>
</feature>
<feature type="domain" description="4Fe-4S ferredoxin-type" evidence="4">
    <location>
        <begin position="120"/>
        <end position="149"/>
    </location>
</feature>
<dbReference type="SUPFAM" id="SSF54862">
    <property type="entry name" value="4Fe-4S ferredoxins"/>
    <property type="match status" value="1"/>
</dbReference>
<keyword evidence="2" id="KW-0408">Iron</keyword>
<organism evidence="5 6">
    <name type="scientific">Candidatus Ventrousia excrementavium</name>
    <dbReference type="NCBI Taxonomy" id="2840961"/>
    <lineage>
        <taxon>Bacteria</taxon>
        <taxon>Bacillati</taxon>
        <taxon>Bacillota</taxon>
        <taxon>Clostridia</taxon>
        <taxon>Eubacteriales</taxon>
        <taxon>Clostridiaceae</taxon>
        <taxon>Clostridiaceae incertae sedis</taxon>
        <taxon>Candidatus Ventrousia</taxon>
    </lineage>
</organism>
<dbReference type="AlphaFoldDB" id="A0A9D1LM72"/>
<name>A0A9D1LM72_9CLOT</name>
<dbReference type="NCBIfam" id="TIGR04105">
    <property type="entry name" value="FeFe_hydrog_B1"/>
    <property type="match status" value="1"/>
</dbReference>
<evidence type="ECO:0000256" key="3">
    <source>
        <dbReference type="ARBA" id="ARBA00023014"/>
    </source>
</evidence>
<proteinExistence type="predicted"/>
<reference evidence="5" key="1">
    <citation type="submission" date="2020-10" db="EMBL/GenBank/DDBJ databases">
        <authorList>
            <person name="Gilroy R."/>
        </authorList>
    </citation>
    <scope>NUCLEOTIDE SEQUENCE</scope>
    <source>
        <strain evidence="5">CHK191-8634</strain>
    </source>
</reference>
<dbReference type="EMBL" id="DVMR01000066">
    <property type="protein sequence ID" value="HIU44426.1"/>
    <property type="molecule type" value="Genomic_DNA"/>
</dbReference>
<dbReference type="Gene3D" id="3.40.950.10">
    <property type="entry name" value="Fe-only Hydrogenase (Larger Subunit), Chain L, domain 3"/>
    <property type="match status" value="1"/>
</dbReference>
<protein>
    <submittedName>
        <fullName evidence="5">4Fe-4S dicluster domain-containing protein</fullName>
    </submittedName>
</protein>
<keyword evidence="1" id="KW-0479">Metal-binding</keyword>
<sequence>MIMFFDTQVQELKYKALKEVARLAWRDDLGKGLLGASARIVPGPQPTMRCCIYKERAIMDERLRLAMGGDEENENIIEVINIACDECPVAGIRVTESCRGCIAHRCMNTCPKNAITIVNHRAHIDQSKCIECGRCVGVCPYSAIVKSSRPCENACKVGAIHMGENKKATIDNDKCIACGACVYQCPFGAIADKSYILDCIRLIRESESNTRYPVFAIVAPSISSQFQGVTVEQVAAGLKELGFFSVVEVALGADMVAWKEAAELAEKKFLTSSCCPAFVQYIHKNFPGMVQHISHNLSPMAEIARHIKHSHPTGKVVFIGPCTAKKAERQLEHVRELVDCVITFEELQALFDSREIDLSSLEGEPLNNASYFGRVFARSGGLAVAVEEALKEQGVTEEQFQLSAISCNGISECKAALLRAGKNVLPNNFIEGMACENGCIGGAGCITHGPKSKADVDRYGHQAAEKTIRDAIGILNI</sequence>
<dbReference type="GO" id="GO:0046872">
    <property type="term" value="F:metal ion binding"/>
    <property type="evidence" value="ECO:0007669"/>
    <property type="project" value="UniProtKB-KW"/>
</dbReference>
<evidence type="ECO:0000313" key="5">
    <source>
        <dbReference type="EMBL" id="HIU44426.1"/>
    </source>
</evidence>
<feature type="domain" description="4Fe-4S ferredoxin-type" evidence="4">
    <location>
        <begin position="88"/>
        <end position="119"/>
    </location>
</feature>
<dbReference type="GO" id="GO:0051536">
    <property type="term" value="F:iron-sulfur cluster binding"/>
    <property type="evidence" value="ECO:0007669"/>
    <property type="project" value="UniProtKB-KW"/>
</dbReference>
<dbReference type="Pfam" id="PF02906">
    <property type="entry name" value="Fe_hyd_lg_C"/>
    <property type="match status" value="1"/>
</dbReference>
<evidence type="ECO:0000313" key="6">
    <source>
        <dbReference type="Proteomes" id="UP000824073"/>
    </source>
</evidence>
<dbReference type="PROSITE" id="PS00198">
    <property type="entry name" value="4FE4S_FER_1"/>
    <property type="match status" value="1"/>
</dbReference>
<dbReference type="InterPro" id="IPR050340">
    <property type="entry name" value="Cytosolic_Fe-S_CAF"/>
</dbReference>
<comment type="caution">
    <text evidence="5">The sequence shown here is derived from an EMBL/GenBank/DDBJ whole genome shotgun (WGS) entry which is preliminary data.</text>
</comment>
<keyword evidence="3" id="KW-0411">Iron-sulfur</keyword>
<dbReference type="Pfam" id="PF00037">
    <property type="entry name" value="Fer4"/>
    <property type="match status" value="1"/>
</dbReference>
<accession>A0A9D1LM72</accession>
<dbReference type="PANTHER" id="PTHR11615">
    <property type="entry name" value="NITRATE, FORMATE, IRON DEHYDROGENASE"/>
    <property type="match status" value="1"/>
</dbReference>
<dbReference type="InterPro" id="IPR017900">
    <property type="entry name" value="4Fe4S_Fe_S_CS"/>
</dbReference>
<dbReference type="PROSITE" id="PS51379">
    <property type="entry name" value="4FE4S_FER_2"/>
    <property type="match status" value="3"/>
</dbReference>
<dbReference type="CDD" id="cd10549">
    <property type="entry name" value="MtMvhB_like"/>
    <property type="match status" value="1"/>
</dbReference>